<dbReference type="EMBL" id="ATCF01000005">
    <property type="protein sequence ID" value="EPE01140.1"/>
    <property type="molecule type" value="Genomic_DNA"/>
</dbReference>
<organism evidence="1 2">
    <name type="scientific">Sutterella wadsworthensis HGA0223</name>
    <dbReference type="NCBI Taxonomy" id="1203554"/>
    <lineage>
        <taxon>Bacteria</taxon>
        <taxon>Pseudomonadati</taxon>
        <taxon>Pseudomonadota</taxon>
        <taxon>Betaproteobacteria</taxon>
        <taxon>Burkholderiales</taxon>
        <taxon>Sutterellaceae</taxon>
        <taxon>Sutterella</taxon>
    </lineage>
</organism>
<dbReference type="eggNOG" id="COG0389">
    <property type="taxonomic scope" value="Bacteria"/>
</dbReference>
<proteinExistence type="predicted"/>
<evidence type="ECO:0000313" key="1">
    <source>
        <dbReference type="EMBL" id="EPE01140.1"/>
    </source>
</evidence>
<sequence length="425" mass="46096">MAIPASEQWTALFLPQLLFAADPERLYSGGPAPRALLIEDRIAARNREAVRLGVRRCMNAKEALLQTPALQLERSGQLVGQELSSILLSIAQSFGAALLLQAPNSGAAAIIVHADQSALQQLLDTVLRLKFEAFGGSGSSPQNALSAAVKEAQSVQADYDAQALLMHTVLKENLIAKPAPETFRLRIGVPSFNFKLQLERLEAAFAAWTKTVKTNAVSCTIRAYDPVGRILHTSSVLGGNLLIPIGKSAAAGRIRLHKLLYKAVLEEQAANLELEVVPFRQTADGEAATSPLVRSLTQIVGRSRVYQLALTGDLRPEAAQQHVPALNLSGSAHQREPLPAYAHILQASAADLPPIEIFPEIQSLPASGGLPIFNGPLELLDGPKRLSSAAKDPRRYYRARSATGELLWIFQDLQNRRWFLQGRFA</sequence>
<dbReference type="STRING" id="1203554.HMPREF1476_00451"/>
<dbReference type="PATRIC" id="fig|1203554.3.peg.436"/>
<dbReference type="HOGENOM" id="CLU_645461_0_0_4"/>
<evidence type="ECO:0008006" key="3">
    <source>
        <dbReference type="Google" id="ProtNLM"/>
    </source>
</evidence>
<dbReference type="Proteomes" id="UP000014400">
    <property type="component" value="Unassembled WGS sequence"/>
</dbReference>
<keyword evidence="2" id="KW-1185">Reference proteome</keyword>
<dbReference type="RefSeq" id="WP_016473837.1">
    <property type="nucleotide sequence ID" value="NZ_KE150480.1"/>
</dbReference>
<accession>S3CKU0</accession>
<dbReference type="AlphaFoldDB" id="S3CKU0"/>
<evidence type="ECO:0000313" key="2">
    <source>
        <dbReference type="Proteomes" id="UP000014400"/>
    </source>
</evidence>
<gene>
    <name evidence="1" type="ORF">HMPREF1476_00451</name>
</gene>
<dbReference type="GeneID" id="64061707"/>
<reference evidence="1 2" key="1">
    <citation type="submission" date="2013-04" db="EMBL/GenBank/DDBJ databases">
        <title>The Genome Sequence of Sutterella wadsworthensis HGA0223.</title>
        <authorList>
            <consortium name="The Broad Institute Genomics Platform"/>
            <person name="Earl A."/>
            <person name="Ward D."/>
            <person name="Feldgarden M."/>
            <person name="Gevers D."/>
            <person name="Schmidt T.M."/>
            <person name="Dover J."/>
            <person name="Dai D."/>
            <person name="Walker B."/>
            <person name="Young S."/>
            <person name="Zeng Q."/>
            <person name="Gargeya S."/>
            <person name="Fitzgerald M."/>
            <person name="Haas B."/>
            <person name="Abouelleil A."/>
            <person name="Allen A.W."/>
            <person name="Alvarado L."/>
            <person name="Arachchi H.M."/>
            <person name="Berlin A.M."/>
            <person name="Chapman S.B."/>
            <person name="Gainer-Dewar J."/>
            <person name="Goldberg J."/>
            <person name="Griggs A."/>
            <person name="Gujja S."/>
            <person name="Hansen M."/>
            <person name="Howarth C."/>
            <person name="Imamovic A."/>
            <person name="Ireland A."/>
            <person name="Larimer J."/>
            <person name="McCowan C."/>
            <person name="Murphy C."/>
            <person name="Pearson M."/>
            <person name="Poon T.W."/>
            <person name="Priest M."/>
            <person name="Roberts A."/>
            <person name="Saif S."/>
            <person name="Shea T."/>
            <person name="Sisk P."/>
            <person name="Sykes S."/>
            <person name="Wortman J."/>
            <person name="Nusbaum C."/>
            <person name="Birren B."/>
        </authorList>
    </citation>
    <scope>NUCLEOTIDE SEQUENCE [LARGE SCALE GENOMIC DNA]</scope>
    <source>
        <strain evidence="1 2">HGA0223</strain>
    </source>
</reference>
<comment type="caution">
    <text evidence="1">The sequence shown here is derived from an EMBL/GenBank/DDBJ whole genome shotgun (WGS) entry which is preliminary data.</text>
</comment>
<name>S3CKU0_9BURK</name>
<protein>
    <recommendedName>
        <fullName evidence="3">UmuC domain-containing protein</fullName>
    </recommendedName>
</protein>